<evidence type="ECO:0008006" key="3">
    <source>
        <dbReference type="Google" id="ProtNLM"/>
    </source>
</evidence>
<organism evidence="1 2">
    <name type="scientific">Actinomadura monticuli</name>
    <dbReference type="NCBI Taxonomy" id="3097367"/>
    <lineage>
        <taxon>Bacteria</taxon>
        <taxon>Bacillati</taxon>
        <taxon>Actinomycetota</taxon>
        <taxon>Actinomycetes</taxon>
        <taxon>Streptosporangiales</taxon>
        <taxon>Thermomonosporaceae</taxon>
        <taxon>Actinomadura</taxon>
    </lineage>
</organism>
<dbReference type="Proteomes" id="UP001569963">
    <property type="component" value="Unassembled WGS sequence"/>
</dbReference>
<protein>
    <recommendedName>
        <fullName evidence="3">SRPBCC family protein</fullName>
    </recommendedName>
</protein>
<keyword evidence="2" id="KW-1185">Reference proteome</keyword>
<evidence type="ECO:0000313" key="2">
    <source>
        <dbReference type="Proteomes" id="UP001569963"/>
    </source>
</evidence>
<name>A0ABV4Q516_9ACTN</name>
<dbReference type="EMBL" id="JAXCEI010000002">
    <property type="protein sequence ID" value="MFA1538256.1"/>
    <property type="molecule type" value="Genomic_DNA"/>
</dbReference>
<evidence type="ECO:0000313" key="1">
    <source>
        <dbReference type="EMBL" id="MFA1538256.1"/>
    </source>
</evidence>
<dbReference type="RefSeq" id="WP_371947596.1">
    <property type="nucleotide sequence ID" value="NZ_JAXCEI010000002.1"/>
</dbReference>
<reference evidence="1 2" key="1">
    <citation type="submission" date="2023-11" db="EMBL/GenBank/DDBJ databases">
        <title>Actinomadura monticuli sp. nov., isolated from volcanic ash.</title>
        <authorList>
            <person name="Lee S.D."/>
            <person name="Yang H."/>
            <person name="Kim I.S."/>
        </authorList>
    </citation>
    <scope>NUCLEOTIDE SEQUENCE [LARGE SCALE GENOMIC DNA]</scope>
    <source>
        <strain evidence="1 2">DLS-62</strain>
    </source>
</reference>
<gene>
    <name evidence="1" type="ORF">SM611_04875</name>
</gene>
<sequence>MARYTKDVELEPFPRELLDEAVRTLMDAAADVPVSERGIEFGDEVLDTVRLVEGRHLAPGARYRIETGEGVADVGIAAWNKVGESRIDVTVESGGHSVDLQVVLRMAGTRLHTVRVTGGYQGPKPFRGLRRAKWEGELLAEEWWSPAGAKASSPLSLRVVHPFAGAGVRMARRKDRRGRWVVRIAARYGGRSLLRPVAAVGLAVMRGRLRPALEKGIADVASQWNAVVPDAAKHGIRERLEFEHRVELPAMSREWAEAYVAALHRGITESPLKRDRLAKKSDKDSKVRLLKGKHAEPGSRYRVLLGPDDEVDPLDVSVTAWEFDGRNRIEFSSPDAVQKGWVEVDSARRPTLARAALTGEVEGFTQVDCEAELDLGRWWAGTGEDAALTATASNPLGTADLAVRRVPTADGDWTAHITAGVEGRGWTRRLVAAGGLLAAIPMGYSFRLGADGAALNWYGLVAETKETSPQDAADATLRKLFGPTTG</sequence>
<accession>A0ABV4Q516</accession>
<proteinExistence type="predicted"/>
<comment type="caution">
    <text evidence="1">The sequence shown here is derived from an EMBL/GenBank/DDBJ whole genome shotgun (WGS) entry which is preliminary data.</text>
</comment>